<protein>
    <recommendedName>
        <fullName evidence="3">Transmembrane protein</fullName>
    </recommendedName>
</protein>
<keyword evidence="1" id="KW-0472">Membrane</keyword>
<name>I3SKF8_MEDTR</name>
<keyword evidence="1" id="KW-1133">Transmembrane helix</keyword>
<dbReference type="EMBL" id="BT140955">
    <property type="protein sequence ID" value="AFK40750.1"/>
    <property type="molecule type" value="mRNA"/>
</dbReference>
<accession>I3SKF8</accession>
<sequence>MLLMIHLLVVEGSARMENSAMDMLAPLARDLQWKIFVRQELTALMAKLLAFLEFLMVMVVLALLSMSSKTYLVI</sequence>
<evidence type="ECO:0008006" key="3">
    <source>
        <dbReference type="Google" id="ProtNLM"/>
    </source>
</evidence>
<proteinExistence type="evidence at transcript level"/>
<evidence type="ECO:0000313" key="2">
    <source>
        <dbReference type="EMBL" id="AFK40750.1"/>
    </source>
</evidence>
<feature type="transmembrane region" description="Helical" evidence="1">
    <location>
        <begin position="44"/>
        <end position="64"/>
    </location>
</feature>
<evidence type="ECO:0000256" key="1">
    <source>
        <dbReference type="SAM" id="Phobius"/>
    </source>
</evidence>
<organism evidence="2">
    <name type="scientific">Medicago truncatula</name>
    <name type="common">Barrel medic</name>
    <name type="synonym">Medicago tribuloides</name>
    <dbReference type="NCBI Taxonomy" id="3880"/>
    <lineage>
        <taxon>Eukaryota</taxon>
        <taxon>Viridiplantae</taxon>
        <taxon>Streptophyta</taxon>
        <taxon>Embryophyta</taxon>
        <taxon>Tracheophyta</taxon>
        <taxon>Spermatophyta</taxon>
        <taxon>Magnoliopsida</taxon>
        <taxon>eudicotyledons</taxon>
        <taxon>Gunneridae</taxon>
        <taxon>Pentapetalae</taxon>
        <taxon>rosids</taxon>
        <taxon>fabids</taxon>
        <taxon>Fabales</taxon>
        <taxon>Fabaceae</taxon>
        <taxon>Papilionoideae</taxon>
        <taxon>50 kb inversion clade</taxon>
        <taxon>NPAAA clade</taxon>
        <taxon>Hologalegina</taxon>
        <taxon>IRL clade</taxon>
        <taxon>Trifolieae</taxon>
        <taxon>Medicago</taxon>
    </lineage>
</organism>
<keyword evidence="1" id="KW-0812">Transmembrane</keyword>
<reference evidence="2" key="1">
    <citation type="submission" date="2012-05" db="EMBL/GenBank/DDBJ databases">
        <authorList>
            <person name="Krishnakumar V."/>
            <person name="Cheung F."/>
            <person name="Xiao Y."/>
            <person name="Chan A."/>
            <person name="Moskal W.A."/>
            <person name="Town C.D."/>
        </authorList>
    </citation>
    <scope>NUCLEOTIDE SEQUENCE</scope>
</reference>
<dbReference type="AlphaFoldDB" id="I3SKF8"/>